<keyword evidence="4" id="KW-1185">Reference proteome</keyword>
<evidence type="ECO:0000313" key="3">
    <source>
        <dbReference type="EMBL" id="AKU96920.1"/>
    </source>
</evidence>
<feature type="chain" id="PRO_5005466583" description="Lipoprotein" evidence="2">
    <location>
        <begin position="29"/>
        <end position="173"/>
    </location>
</feature>
<accession>A0A0K1PTR0</accession>
<sequence length="173" mass="18586">MNTRAAFRDLVVLFGALSSIVVLTSTLAACNSKEGEQRDAQAKAPPGNGTGPLAALESSPFLNEVWTSEEGQQVPLLYYTRENVRLSTPCRNNADGTLACDAIRYLRNGMPAEIPRRSLDGRTSAGVKVCQKLGNGLVTVRNSVGSEDSLCRFPDGSFVSTGTLEQYGMRVLQ</sequence>
<gene>
    <name evidence="3" type="ORF">AKJ09_03584</name>
</gene>
<dbReference type="STRING" id="1391654.AKJ09_03584"/>
<name>A0A0K1PTR0_9BACT</name>
<evidence type="ECO:0000313" key="4">
    <source>
        <dbReference type="Proteomes" id="UP000064967"/>
    </source>
</evidence>
<dbReference type="EMBL" id="CP012333">
    <property type="protein sequence ID" value="AKU96920.1"/>
    <property type="molecule type" value="Genomic_DNA"/>
</dbReference>
<dbReference type="Proteomes" id="UP000064967">
    <property type="component" value="Chromosome"/>
</dbReference>
<organism evidence="3 4">
    <name type="scientific">Labilithrix luteola</name>
    <dbReference type="NCBI Taxonomy" id="1391654"/>
    <lineage>
        <taxon>Bacteria</taxon>
        <taxon>Pseudomonadati</taxon>
        <taxon>Myxococcota</taxon>
        <taxon>Polyangia</taxon>
        <taxon>Polyangiales</taxon>
        <taxon>Labilitrichaceae</taxon>
        <taxon>Labilithrix</taxon>
    </lineage>
</organism>
<dbReference type="KEGG" id="llu:AKJ09_03584"/>
<protein>
    <recommendedName>
        <fullName evidence="5">Lipoprotein</fullName>
    </recommendedName>
</protein>
<evidence type="ECO:0000256" key="1">
    <source>
        <dbReference type="SAM" id="MobiDB-lite"/>
    </source>
</evidence>
<dbReference type="AlphaFoldDB" id="A0A0K1PTR0"/>
<dbReference type="RefSeq" id="WP_146648142.1">
    <property type="nucleotide sequence ID" value="NZ_CP012333.1"/>
</dbReference>
<dbReference type="PROSITE" id="PS51257">
    <property type="entry name" value="PROKAR_LIPOPROTEIN"/>
    <property type="match status" value="1"/>
</dbReference>
<evidence type="ECO:0008006" key="5">
    <source>
        <dbReference type="Google" id="ProtNLM"/>
    </source>
</evidence>
<keyword evidence="2" id="KW-0732">Signal</keyword>
<feature type="region of interest" description="Disordered" evidence="1">
    <location>
        <begin position="34"/>
        <end position="54"/>
    </location>
</feature>
<reference evidence="3 4" key="1">
    <citation type="submission" date="2015-08" db="EMBL/GenBank/DDBJ databases">
        <authorList>
            <person name="Babu N.S."/>
            <person name="Beckwith C.J."/>
            <person name="Beseler K.G."/>
            <person name="Brison A."/>
            <person name="Carone J.V."/>
            <person name="Caskin T.P."/>
            <person name="Diamond M."/>
            <person name="Durham M.E."/>
            <person name="Foxe J.M."/>
            <person name="Go M."/>
            <person name="Henderson B.A."/>
            <person name="Jones I.B."/>
            <person name="McGettigan J.A."/>
            <person name="Micheletti S.J."/>
            <person name="Nasrallah M.E."/>
            <person name="Ortiz D."/>
            <person name="Piller C.R."/>
            <person name="Privatt S.R."/>
            <person name="Schneider S.L."/>
            <person name="Sharp S."/>
            <person name="Smith T.C."/>
            <person name="Stanton J.D."/>
            <person name="Ullery H.E."/>
            <person name="Wilson R.J."/>
            <person name="Serrano M.G."/>
            <person name="Buck G."/>
            <person name="Lee V."/>
            <person name="Wang Y."/>
            <person name="Carvalho R."/>
            <person name="Voegtly L."/>
            <person name="Shi R."/>
            <person name="Duckworth R."/>
            <person name="Johnson A."/>
            <person name="Loviza R."/>
            <person name="Walstead R."/>
            <person name="Shah Z."/>
            <person name="Kiflezghi M."/>
            <person name="Wade K."/>
            <person name="Ball S.L."/>
            <person name="Bradley K.W."/>
            <person name="Asai D.J."/>
            <person name="Bowman C.A."/>
            <person name="Russell D.A."/>
            <person name="Pope W.H."/>
            <person name="Jacobs-Sera D."/>
            <person name="Hendrix R.W."/>
            <person name="Hatfull G.F."/>
        </authorList>
    </citation>
    <scope>NUCLEOTIDE SEQUENCE [LARGE SCALE GENOMIC DNA]</scope>
    <source>
        <strain evidence="3 4">DSM 27648</strain>
    </source>
</reference>
<proteinExistence type="predicted"/>
<evidence type="ECO:0000256" key="2">
    <source>
        <dbReference type="SAM" id="SignalP"/>
    </source>
</evidence>
<feature type="signal peptide" evidence="2">
    <location>
        <begin position="1"/>
        <end position="28"/>
    </location>
</feature>